<dbReference type="EMBL" id="CP108038">
    <property type="protein sequence ID" value="WUN89852.1"/>
    <property type="molecule type" value="Genomic_DNA"/>
</dbReference>
<dbReference type="Proteomes" id="UP001432071">
    <property type="component" value="Chromosome"/>
</dbReference>
<proteinExistence type="predicted"/>
<evidence type="ECO:0000313" key="2">
    <source>
        <dbReference type="Proteomes" id="UP001432071"/>
    </source>
</evidence>
<reference evidence="1" key="1">
    <citation type="submission" date="2022-10" db="EMBL/GenBank/DDBJ databases">
        <title>The complete genomes of actinobacterial strains from the NBC collection.</title>
        <authorList>
            <person name="Joergensen T.S."/>
            <person name="Alvarez Arevalo M."/>
            <person name="Sterndorff E.B."/>
            <person name="Faurdal D."/>
            <person name="Vuksanovic O."/>
            <person name="Mourched A.-S."/>
            <person name="Charusanti P."/>
            <person name="Shaw S."/>
            <person name="Blin K."/>
            <person name="Weber T."/>
        </authorList>
    </citation>
    <scope>NUCLEOTIDE SEQUENCE</scope>
    <source>
        <strain evidence="1">NBC_00302</strain>
    </source>
</reference>
<sequence length="139" mass="13977">MTATSWTPKLTNVAGVDGTSGTGKYVAANGVCTFTAQIVAKKETVSASSAGFGLTLPVPAAAGVRYVFSASLEGRDADNGIWTGEAQIYAGSGGSKIDRIRVTGASNGAAVLNVEHLYGDSEGAVEAEIITVTGSYPTA</sequence>
<dbReference type="GeneID" id="93765125"/>
<dbReference type="RefSeq" id="WP_328736585.1">
    <property type="nucleotide sequence ID" value="NZ_CP108038.1"/>
</dbReference>
<evidence type="ECO:0000313" key="1">
    <source>
        <dbReference type="EMBL" id="WUN89852.1"/>
    </source>
</evidence>
<organism evidence="1 2">
    <name type="scientific">Streptomyces bobili</name>
    <dbReference type="NCBI Taxonomy" id="67280"/>
    <lineage>
        <taxon>Bacteria</taxon>
        <taxon>Bacillati</taxon>
        <taxon>Actinomycetota</taxon>
        <taxon>Actinomycetes</taxon>
        <taxon>Kitasatosporales</taxon>
        <taxon>Streptomycetaceae</taxon>
        <taxon>Streptomyces</taxon>
    </lineage>
</organism>
<gene>
    <name evidence="1" type="ORF">OHT53_29105</name>
</gene>
<name>A0ABZ1R5M7_9ACTN</name>
<accession>A0ABZ1R5M7</accession>
<protein>
    <submittedName>
        <fullName evidence="1">Uncharacterized protein</fullName>
    </submittedName>
</protein>
<keyword evidence="2" id="KW-1185">Reference proteome</keyword>